<evidence type="ECO:0000313" key="3">
    <source>
        <dbReference type="Proteomes" id="UP001195483"/>
    </source>
</evidence>
<feature type="domain" description="DUF4097" evidence="1">
    <location>
        <begin position="87"/>
        <end position="288"/>
    </location>
</feature>
<dbReference type="PANTHER" id="PTHR34094">
    <property type="match status" value="1"/>
</dbReference>
<evidence type="ECO:0000313" key="2">
    <source>
        <dbReference type="EMBL" id="KAK3582484.1"/>
    </source>
</evidence>
<dbReference type="Proteomes" id="UP001195483">
    <property type="component" value="Unassembled WGS sequence"/>
</dbReference>
<organism evidence="2 3">
    <name type="scientific">Potamilus streckersoni</name>
    <dbReference type="NCBI Taxonomy" id="2493646"/>
    <lineage>
        <taxon>Eukaryota</taxon>
        <taxon>Metazoa</taxon>
        <taxon>Spiralia</taxon>
        <taxon>Lophotrochozoa</taxon>
        <taxon>Mollusca</taxon>
        <taxon>Bivalvia</taxon>
        <taxon>Autobranchia</taxon>
        <taxon>Heteroconchia</taxon>
        <taxon>Palaeoheterodonta</taxon>
        <taxon>Unionida</taxon>
        <taxon>Unionoidea</taxon>
        <taxon>Unionidae</taxon>
        <taxon>Ambleminae</taxon>
        <taxon>Lampsilini</taxon>
        <taxon>Potamilus</taxon>
    </lineage>
</organism>
<reference evidence="2" key="1">
    <citation type="journal article" date="2021" name="Genome Biol. Evol.">
        <title>A High-Quality Reference Genome for a Parasitic Bivalve with Doubly Uniparental Inheritance (Bivalvia: Unionida).</title>
        <authorList>
            <person name="Smith C.H."/>
        </authorList>
    </citation>
    <scope>NUCLEOTIDE SEQUENCE</scope>
    <source>
        <strain evidence="2">CHS0354</strain>
    </source>
</reference>
<gene>
    <name evidence="2" type="ORF">CHS0354_024031</name>
</gene>
<dbReference type="Pfam" id="PF13349">
    <property type="entry name" value="DUF4097"/>
    <property type="match status" value="1"/>
</dbReference>
<dbReference type="InterPro" id="IPR025164">
    <property type="entry name" value="Toastrack_DUF4097"/>
</dbReference>
<comment type="caution">
    <text evidence="2">The sequence shown here is derived from an EMBL/GenBank/DDBJ whole genome shotgun (WGS) entry which is preliminary data.</text>
</comment>
<dbReference type="EMBL" id="JAEAOA010001427">
    <property type="protein sequence ID" value="KAK3582484.1"/>
    <property type="molecule type" value="Genomic_DNA"/>
</dbReference>
<protein>
    <recommendedName>
        <fullName evidence="1">DUF4097 domain-containing protein</fullName>
    </recommendedName>
</protein>
<dbReference type="PANTHER" id="PTHR34094:SF1">
    <property type="entry name" value="PROTEIN FAM185A"/>
    <property type="match status" value="1"/>
</dbReference>
<sequence>MKKYIIVITSLFTLINHAEPSNKKEITKEIELNETLKVELPSGDINVVFSEDKQVKLRVSGISLKYFSLKKIGGEVQVVFDMANYISEENTKSIKLEDAGSNFNQQEGGNNIVFIRNGRFMRSKTLEPQHTLVSNFVFSENIKVNIEVPQELNLSLGTRNGNIQMLRPVKGNVDVDVHVGSIRVSDVYGNFSAKAMGGEISTGTISGNANIYVETGNVESYDISGDAIIQINGGNVKLGNVMGKLDLKATNGFVSVKKTDKNSTINVSMGDIKIETANENLFASTNMGSILINSLNANSRLTAKSGSISLNDVKKNLLAQVEVGDIKVNLNSNTEQEQISLSSDNGNIELNLKQKMKANVSFSIGGNGILNTTLTKNFFSEKQGSFLVNGGGNTFIQLKTKDACLSIKYPDGYPSPNIFPVLSKASPAASSSVRPRITVSKFASALTSKVCPPEITNERKGKEGCA</sequence>
<evidence type="ECO:0000259" key="1">
    <source>
        <dbReference type="Pfam" id="PF13349"/>
    </source>
</evidence>
<name>A0AAE0RZU7_9BIVA</name>
<reference evidence="2" key="3">
    <citation type="submission" date="2023-05" db="EMBL/GenBank/DDBJ databases">
        <authorList>
            <person name="Smith C.H."/>
        </authorList>
    </citation>
    <scope>NUCLEOTIDE SEQUENCE</scope>
    <source>
        <strain evidence="2">CHS0354</strain>
        <tissue evidence="2">Mantle</tissue>
    </source>
</reference>
<dbReference type="AlphaFoldDB" id="A0AAE0RZU7"/>
<keyword evidence="3" id="KW-1185">Reference proteome</keyword>
<proteinExistence type="predicted"/>
<reference evidence="2" key="2">
    <citation type="journal article" date="2021" name="Genome Biol. Evol.">
        <title>Developing a high-quality reference genome for a parasitic bivalve with doubly uniparental inheritance (Bivalvia: Unionida).</title>
        <authorList>
            <person name="Smith C.H."/>
        </authorList>
    </citation>
    <scope>NUCLEOTIDE SEQUENCE</scope>
    <source>
        <strain evidence="2">CHS0354</strain>
        <tissue evidence="2">Mantle</tissue>
    </source>
</reference>
<accession>A0AAE0RZU7</accession>